<comment type="subcellular location">
    <subcellularLocation>
        <location evidence="1">Cytoplasm</location>
    </subcellularLocation>
</comment>
<accession>A0A1H2KWD9</accession>
<dbReference type="GO" id="GO:0003700">
    <property type="term" value="F:DNA-binding transcription factor activity"/>
    <property type="evidence" value="ECO:0007669"/>
    <property type="project" value="InterPro"/>
</dbReference>
<dbReference type="PRINTS" id="PR00598">
    <property type="entry name" value="HTHMARR"/>
</dbReference>
<gene>
    <name evidence="7" type="ORF">SAMN04488548_1343847</name>
</gene>
<evidence type="ECO:0000313" key="8">
    <source>
        <dbReference type="Proteomes" id="UP000183180"/>
    </source>
</evidence>
<keyword evidence="3" id="KW-0805">Transcription regulation</keyword>
<dbReference type="InterPro" id="IPR036388">
    <property type="entry name" value="WH-like_DNA-bd_sf"/>
</dbReference>
<name>A0A1H2KWD9_9ACTN</name>
<dbReference type="GO" id="GO:0005737">
    <property type="term" value="C:cytoplasm"/>
    <property type="evidence" value="ECO:0007669"/>
    <property type="project" value="UniProtKB-SubCell"/>
</dbReference>
<keyword evidence="2" id="KW-0963">Cytoplasm</keyword>
<organism evidence="7 8">
    <name type="scientific">Gordonia westfalica</name>
    <dbReference type="NCBI Taxonomy" id="158898"/>
    <lineage>
        <taxon>Bacteria</taxon>
        <taxon>Bacillati</taxon>
        <taxon>Actinomycetota</taxon>
        <taxon>Actinomycetes</taxon>
        <taxon>Mycobacteriales</taxon>
        <taxon>Gordoniaceae</taxon>
        <taxon>Gordonia</taxon>
    </lineage>
</organism>
<dbReference type="STRING" id="158898.SAMN04488548_1343847"/>
<dbReference type="SMART" id="SM00347">
    <property type="entry name" value="HTH_MARR"/>
    <property type="match status" value="1"/>
</dbReference>
<keyword evidence="4 7" id="KW-0238">DNA-binding</keyword>
<dbReference type="GO" id="GO:0003677">
    <property type="term" value="F:DNA binding"/>
    <property type="evidence" value="ECO:0007669"/>
    <property type="project" value="UniProtKB-KW"/>
</dbReference>
<dbReference type="InterPro" id="IPR039422">
    <property type="entry name" value="MarR/SlyA-like"/>
</dbReference>
<dbReference type="FunFam" id="1.10.10.10:FF:000163">
    <property type="entry name" value="MarR family transcriptional regulator"/>
    <property type="match status" value="1"/>
</dbReference>
<dbReference type="EMBL" id="FNLM01000034">
    <property type="protein sequence ID" value="SDU72862.1"/>
    <property type="molecule type" value="Genomic_DNA"/>
</dbReference>
<evidence type="ECO:0000256" key="4">
    <source>
        <dbReference type="ARBA" id="ARBA00023125"/>
    </source>
</evidence>
<evidence type="ECO:0000259" key="6">
    <source>
        <dbReference type="PROSITE" id="PS50995"/>
    </source>
</evidence>
<reference evidence="7 8" key="1">
    <citation type="submission" date="2016-10" db="EMBL/GenBank/DDBJ databases">
        <authorList>
            <person name="de Groot N.N."/>
        </authorList>
    </citation>
    <scope>NUCLEOTIDE SEQUENCE [LARGE SCALE GENOMIC DNA]</scope>
    <source>
        <strain evidence="7 8">DSM 44215</strain>
    </source>
</reference>
<evidence type="ECO:0000313" key="7">
    <source>
        <dbReference type="EMBL" id="SDU72862.1"/>
    </source>
</evidence>
<dbReference type="InterPro" id="IPR000835">
    <property type="entry name" value="HTH_MarR-typ"/>
</dbReference>
<dbReference type="Gene3D" id="1.10.10.10">
    <property type="entry name" value="Winged helix-like DNA-binding domain superfamily/Winged helix DNA-binding domain"/>
    <property type="match status" value="1"/>
</dbReference>
<sequence length="157" mass="17601">MCTIKLRTTVLGVPTNPEPLDRQLCFSLYAATRAVTGLYREVLSEFGLTFPQYLVLLALWEQDGLTVRELGERLQLDSGTLSPLLRRLERAGYTNREHSVEDARVVHVHLTREGDALRSQGGRIQGCLVDNLDLTYDEASTLHALAHKVTDQARGRN</sequence>
<dbReference type="Pfam" id="PF01047">
    <property type="entry name" value="MarR"/>
    <property type="match status" value="1"/>
</dbReference>
<dbReference type="SUPFAM" id="SSF46785">
    <property type="entry name" value="Winged helix' DNA-binding domain"/>
    <property type="match status" value="1"/>
</dbReference>
<dbReference type="GO" id="GO:0006950">
    <property type="term" value="P:response to stress"/>
    <property type="evidence" value="ECO:0007669"/>
    <property type="project" value="TreeGrafter"/>
</dbReference>
<dbReference type="PROSITE" id="PS50995">
    <property type="entry name" value="HTH_MARR_2"/>
    <property type="match status" value="1"/>
</dbReference>
<dbReference type="PANTHER" id="PTHR33164:SF5">
    <property type="entry name" value="ORGANIC HYDROPEROXIDE RESISTANCE TRANSCRIPTIONAL REGULATOR"/>
    <property type="match status" value="1"/>
</dbReference>
<dbReference type="AlphaFoldDB" id="A0A1H2KWD9"/>
<evidence type="ECO:0000256" key="3">
    <source>
        <dbReference type="ARBA" id="ARBA00023015"/>
    </source>
</evidence>
<dbReference type="Proteomes" id="UP000183180">
    <property type="component" value="Unassembled WGS sequence"/>
</dbReference>
<evidence type="ECO:0000256" key="5">
    <source>
        <dbReference type="ARBA" id="ARBA00023163"/>
    </source>
</evidence>
<feature type="domain" description="HTH marR-type" evidence="6">
    <location>
        <begin position="21"/>
        <end position="151"/>
    </location>
</feature>
<evidence type="ECO:0000256" key="1">
    <source>
        <dbReference type="ARBA" id="ARBA00004496"/>
    </source>
</evidence>
<evidence type="ECO:0000256" key="2">
    <source>
        <dbReference type="ARBA" id="ARBA00022490"/>
    </source>
</evidence>
<dbReference type="InterPro" id="IPR036390">
    <property type="entry name" value="WH_DNA-bd_sf"/>
</dbReference>
<keyword evidence="5" id="KW-0804">Transcription</keyword>
<proteinExistence type="predicted"/>
<protein>
    <submittedName>
        <fullName evidence="7">DNA-binding transcriptional regulator, MarR family</fullName>
    </submittedName>
</protein>
<dbReference type="PANTHER" id="PTHR33164">
    <property type="entry name" value="TRANSCRIPTIONAL REGULATOR, MARR FAMILY"/>
    <property type="match status" value="1"/>
</dbReference>